<dbReference type="PROSITE" id="PS01124">
    <property type="entry name" value="HTH_ARAC_FAMILY_2"/>
    <property type="match status" value="1"/>
</dbReference>
<name>Q2JZ07_RHIEC</name>
<evidence type="ECO:0000259" key="4">
    <source>
        <dbReference type="PROSITE" id="PS01124"/>
    </source>
</evidence>
<dbReference type="HOGENOM" id="CLU_047930_4_0_5"/>
<accession>Q2JZ07</accession>
<dbReference type="PROSITE" id="PS00041">
    <property type="entry name" value="HTH_ARAC_FAMILY_1"/>
    <property type="match status" value="1"/>
</dbReference>
<dbReference type="Proteomes" id="UP000001936">
    <property type="component" value="Plasmid p42f"/>
</dbReference>
<keyword evidence="2" id="KW-0238">DNA-binding</keyword>
<dbReference type="SUPFAM" id="SSF46689">
    <property type="entry name" value="Homeodomain-like"/>
    <property type="match status" value="2"/>
</dbReference>
<dbReference type="Gene3D" id="1.10.10.60">
    <property type="entry name" value="Homeodomain-like"/>
    <property type="match status" value="1"/>
</dbReference>
<evidence type="ECO:0000256" key="2">
    <source>
        <dbReference type="ARBA" id="ARBA00023125"/>
    </source>
</evidence>
<sequence length="406" mass="44969">MVQRSVLHFPNILIYTVGVKQVEGTLCFCGATKSSVVLPVLLNPSRLARPVAMMSGGRRKEPSGMDALRREKMAIAEHGGYGFEPTHGGTSFESMVQAFTAGYGVFGAQPLKDDRKFAWAADLRRTEALTVLHSVYQSSWTIRTLDESPQHLAFFMPHTGSFRLSIGKRTVESGAGYFLMANNHEVGDRVVQGGPHRSDALFLDWKVMKRVLASLVEKPLSESFGLDPILDRATQPGQLIGNLLQTIVQGMRGAGPLLSSPLAAAAMSETLAHLVIRFGRHRFSDHLEKKKVSLIAPWHVRRAIDYMHANIAEPLTMTMVADDVGVSLRALQTGFKAFRGTSPAGYLRTIRLQAAREQLRDPTNQQSVREICAIWGFAHAGRFSIIYRSTFGESPRDTRLRAERLR</sequence>
<dbReference type="KEGG" id="ret:RHE_PF00289"/>
<dbReference type="Pfam" id="PF14525">
    <property type="entry name" value="AraC_binding_2"/>
    <property type="match status" value="1"/>
</dbReference>
<evidence type="ECO:0000256" key="1">
    <source>
        <dbReference type="ARBA" id="ARBA00023015"/>
    </source>
</evidence>
<dbReference type="InterPro" id="IPR018062">
    <property type="entry name" value="HTH_AraC-typ_CS"/>
</dbReference>
<dbReference type="PANTHER" id="PTHR46796">
    <property type="entry name" value="HTH-TYPE TRANSCRIPTIONAL ACTIVATOR RHAS-RELATED"/>
    <property type="match status" value="1"/>
</dbReference>
<dbReference type="EMBL" id="CP000138">
    <property type="protein sequence ID" value="ABC94179.1"/>
    <property type="molecule type" value="Genomic_DNA"/>
</dbReference>
<reference evidence="5 6" key="1">
    <citation type="journal article" date="2006" name="Proc. Natl. Acad. Sci. U.S.A.">
        <title>The partitioned Rhizobium etli genome: genetic and metabolic redundancy in seven interacting replicons.</title>
        <authorList>
            <person name="Gonzalez V."/>
            <person name="Santamaria R.I."/>
            <person name="Bustos P."/>
            <person name="Hernandez-Gonzalez I."/>
            <person name="Medrano-Soto A."/>
            <person name="Moreno-Hagelsieb G."/>
            <person name="Janga S.C."/>
            <person name="Ramirez M.A."/>
            <person name="Jimenez-Jacinto V."/>
            <person name="Collado-Vides J."/>
            <person name="Davila G."/>
        </authorList>
    </citation>
    <scope>NUCLEOTIDE SEQUENCE [LARGE SCALE GENOMIC DNA]</scope>
    <source>
        <strain evidence="6">ATCC 51251 / DSM 11541 / JCM 21823 / NBRC 15573 / CFN 42</strain>
    </source>
</reference>
<dbReference type="SMART" id="SM00342">
    <property type="entry name" value="HTH_ARAC"/>
    <property type="match status" value="1"/>
</dbReference>
<dbReference type="AlphaFoldDB" id="Q2JZ07"/>
<dbReference type="InterPro" id="IPR009057">
    <property type="entry name" value="Homeodomain-like_sf"/>
</dbReference>
<dbReference type="InterPro" id="IPR050204">
    <property type="entry name" value="AraC_XylS_family_regulators"/>
</dbReference>
<dbReference type="PANTHER" id="PTHR46796:SF12">
    <property type="entry name" value="HTH-TYPE DNA-BINDING TRANSCRIPTIONAL ACTIVATOR EUTR"/>
    <property type="match status" value="1"/>
</dbReference>
<dbReference type="GO" id="GO:0043565">
    <property type="term" value="F:sequence-specific DNA binding"/>
    <property type="evidence" value="ECO:0007669"/>
    <property type="project" value="InterPro"/>
</dbReference>
<feature type="domain" description="HTH araC/xylS-type" evidence="4">
    <location>
        <begin position="301"/>
        <end position="401"/>
    </location>
</feature>
<organism evidence="5 6">
    <name type="scientific">Rhizobium etli (strain ATCC 51251 / DSM 11541 / JCM 21823 / NBRC 15573 / CFN 42)</name>
    <dbReference type="NCBI Taxonomy" id="347834"/>
    <lineage>
        <taxon>Bacteria</taxon>
        <taxon>Pseudomonadati</taxon>
        <taxon>Pseudomonadota</taxon>
        <taxon>Alphaproteobacteria</taxon>
        <taxon>Hyphomicrobiales</taxon>
        <taxon>Rhizobiaceae</taxon>
        <taxon>Rhizobium/Agrobacterium group</taxon>
        <taxon>Rhizobium</taxon>
    </lineage>
</organism>
<proteinExistence type="predicted"/>
<dbReference type="InterPro" id="IPR018060">
    <property type="entry name" value="HTH_AraC"/>
</dbReference>
<dbReference type="GO" id="GO:0003700">
    <property type="term" value="F:DNA-binding transcription factor activity"/>
    <property type="evidence" value="ECO:0007669"/>
    <property type="project" value="InterPro"/>
</dbReference>
<keyword evidence="6" id="KW-1185">Reference proteome</keyword>
<keyword evidence="5" id="KW-0614">Plasmid</keyword>
<dbReference type="InterPro" id="IPR035418">
    <property type="entry name" value="AraC-bd_2"/>
</dbReference>
<keyword evidence="1" id="KW-0805">Transcription regulation</keyword>
<protein>
    <submittedName>
        <fullName evidence="5">Probable transcriptional regulator protein, AraC family</fullName>
    </submittedName>
</protein>
<evidence type="ECO:0000256" key="3">
    <source>
        <dbReference type="ARBA" id="ARBA00023163"/>
    </source>
</evidence>
<evidence type="ECO:0000313" key="5">
    <source>
        <dbReference type="EMBL" id="ABC94179.1"/>
    </source>
</evidence>
<keyword evidence="3" id="KW-0804">Transcription</keyword>
<gene>
    <name evidence="5" type="ordered locus">RHE_PF00289</name>
</gene>
<geneLocation type="plasmid" evidence="5 6">
    <name>p42f</name>
</geneLocation>
<dbReference type="Pfam" id="PF12833">
    <property type="entry name" value="HTH_18"/>
    <property type="match status" value="1"/>
</dbReference>
<evidence type="ECO:0000313" key="6">
    <source>
        <dbReference type="Proteomes" id="UP000001936"/>
    </source>
</evidence>